<accession>A0A0D9XWD8</accession>
<sequence length="65" mass="7517">MSSRRRHRGGRFSMAARDEECRSSNGDRINDLVQLAFDRHFIKAMKLQPNTQVPGPQCSQEQRTN</sequence>
<dbReference type="Gramene" id="LPERR12G01350.1">
    <property type="protein sequence ID" value="LPERR12G01350.1"/>
    <property type="gene ID" value="LPERR12G01350"/>
</dbReference>
<dbReference type="EnsemblPlants" id="LPERR12G01350.1">
    <property type="protein sequence ID" value="LPERR12G01350.1"/>
    <property type="gene ID" value="LPERR12G01350"/>
</dbReference>
<feature type="region of interest" description="Disordered" evidence="1">
    <location>
        <begin position="1"/>
        <end position="25"/>
    </location>
</feature>
<dbReference type="Proteomes" id="UP000032180">
    <property type="component" value="Chromosome 12"/>
</dbReference>
<keyword evidence="3" id="KW-1185">Reference proteome</keyword>
<dbReference type="HOGENOM" id="CLU_2852885_0_0_1"/>
<evidence type="ECO:0000313" key="2">
    <source>
        <dbReference type="EnsemblPlants" id="LPERR12G01350.1"/>
    </source>
</evidence>
<name>A0A0D9XWD8_9ORYZ</name>
<organism evidence="2 3">
    <name type="scientific">Leersia perrieri</name>
    <dbReference type="NCBI Taxonomy" id="77586"/>
    <lineage>
        <taxon>Eukaryota</taxon>
        <taxon>Viridiplantae</taxon>
        <taxon>Streptophyta</taxon>
        <taxon>Embryophyta</taxon>
        <taxon>Tracheophyta</taxon>
        <taxon>Spermatophyta</taxon>
        <taxon>Magnoliopsida</taxon>
        <taxon>Liliopsida</taxon>
        <taxon>Poales</taxon>
        <taxon>Poaceae</taxon>
        <taxon>BOP clade</taxon>
        <taxon>Oryzoideae</taxon>
        <taxon>Oryzeae</taxon>
        <taxon>Oryzinae</taxon>
        <taxon>Leersia</taxon>
    </lineage>
</organism>
<feature type="compositionally biased region" description="Basic residues" evidence="1">
    <location>
        <begin position="1"/>
        <end position="10"/>
    </location>
</feature>
<protein>
    <submittedName>
        <fullName evidence="2">Uncharacterized protein</fullName>
    </submittedName>
</protein>
<reference evidence="3" key="2">
    <citation type="submission" date="2013-12" db="EMBL/GenBank/DDBJ databases">
        <authorList>
            <person name="Yu Y."/>
            <person name="Lee S."/>
            <person name="de Baynast K."/>
            <person name="Wissotski M."/>
            <person name="Liu L."/>
            <person name="Talag J."/>
            <person name="Goicoechea J."/>
            <person name="Angelova A."/>
            <person name="Jetty R."/>
            <person name="Kudrna D."/>
            <person name="Golser W."/>
            <person name="Rivera L."/>
            <person name="Zhang J."/>
            <person name="Wing R."/>
        </authorList>
    </citation>
    <scope>NUCLEOTIDE SEQUENCE</scope>
</reference>
<reference evidence="2 3" key="1">
    <citation type="submission" date="2012-08" db="EMBL/GenBank/DDBJ databases">
        <title>Oryza genome evolution.</title>
        <authorList>
            <person name="Wing R.A."/>
        </authorList>
    </citation>
    <scope>NUCLEOTIDE SEQUENCE</scope>
</reference>
<evidence type="ECO:0000313" key="3">
    <source>
        <dbReference type="Proteomes" id="UP000032180"/>
    </source>
</evidence>
<proteinExistence type="predicted"/>
<reference evidence="2" key="3">
    <citation type="submission" date="2015-04" db="UniProtKB">
        <authorList>
            <consortium name="EnsemblPlants"/>
        </authorList>
    </citation>
    <scope>IDENTIFICATION</scope>
</reference>
<evidence type="ECO:0000256" key="1">
    <source>
        <dbReference type="SAM" id="MobiDB-lite"/>
    </source>
</evidence>
<dbReference type="AlphaFoldDB" id="A0A0D9XWD8"/>